<evidence type="ECO:0000256" key="4">
    <source>
        <dbReference type="ARBA" id="ARBA00022840"/>
    </source>
</evidence>
<keyword evidence="2" id="KW-0547">Nucleotide-binding</keyword>
<reference evidence="6" key="1">
    <citation type="submission" date="2023-03" db="EMBL/GenBank/DDBJ databases">
        <title>Massive genome expansion in bonnet fungi (Mycena s.s.) driven by repeated elements and novel gene families across ecological guilds.</title>
        <authorList>
            <consortium name="Lawrence Berkeley National Laboratory"/>
            <person name="Harder C.B."/>
            <person name="Miyauchi S."/>
            <person name="Viragh M."/>
            <person name="Kuo A."/>
            <person name="Thoen E."/>
            <person name="Andreopoulos B."/>
            <person name="Lu D."/>
            <person name="Skrede I."/>
            <person name="Drula E."/>
            <person name="Henrissat B."/>
            <person name="Morin E."/>
            <person name="Kohler A."/>
            <person name="Barry K."/>
            <person name="LaButti K."/>
            <person name="Morin E."/>
            <person name="Salamov A."/>
            <person name="Lipzen A."/>
            <person name="Mereny Z."/>
            <person name="Hegedus B."/>
            <person name="Baldrian P."/>
            <person name="Stursova M."/>
            <person name="Weitz H."/>
            <person name="Taylor A."/>
            <person name="Grigoriev I.V."/>
            <person name="Nagy L.G."/>
            <person name="Martin F."/>
            <person name="Kauserud H."/>
        </authorList>
    </citation>
    <scope>NUCLEOTIDE SEQUENCE</scope>
    <source>
        <strain evidence="6">CBHHK002</strain>
    </source>
</reference>
<organism evidence="6 7">
    <name type="scientific">Mycena albidolilacea</name>
    <dbReference type="NCBI Taxonomy" id="1033008"/>
    <lineage>
        <taxon>Eukaryota</taxon>
        <taxon>Fungi</taxon>
        <taxon>Dikarya</taxon>
        <taxon>Basidiomycota</taxon>
        <taxon>Agaricomycotina</taxon>
        <taxon>Agaricomycetes</taxon>
        <taxon>Agaricomycetidae</taxon>
        <taxon>Agaricales</taxon>
        <taxon>Marasmiineae</taxon>
        <taxon>Mycenaceae</taxon>
        <taxon>Mycena</taxon>
    </lineage>
</organism>
<dbReference type="PANTHER" id="PTHR44329">
    <property type="entry name" value="SERINE/THREONINE-PROTEIN KINASE TNNI3K-RELATED"/>
    <property type="match status" value="1"/>
</dbReference>
<dbReference type="GO" id="GO:0004674">
    <property type="term" value="F:protein serine/threonine kinase activity"/>
    <property type="evidence" value="ECO:0007669"/>
    <property type="project" value="TreeGrafter"/>
</dbReference>
<dbReference type="PROSITE" id="PS00108">
    <property type="entry name" value="PROTEIN_KINASE_ST"/>
    <property type="match status" value="1"/>
</dbReference>
<dbReference type="InterPro" id="IPR000719">
    <property type="entry name" value="Prot_kinase_dom"/>
</dbReference>
<dbReference type="EMBL" id="JARIHO010000055">
    <property type="protein sequence ID" value="KAJ7319008.1"/>
    <property type="molecule type" value="Genomic_DNA"/>
</dbReference>
<evidence type="ECO:0000256" key="3">
    <source>
        <dbReference type="ARBA" id="ARBA00022777"/>
    </source>
</evidence>
<dbReference type="InterPro" id="IPR051681">
    <property type="entry name" value="Ser/Thr_Kinases-Pseudokinases"/>
</dbReference>
<evidence type="ECO:0000313" key="7">
    <source>
        <dbReference type="Proteomes" id="UP001218218"/>
    </source>
</evidence>
<keyword evidence="4" id="KW-0067">ATP-binding</keyword>
<dbReference type="SMART" id="SM00220">
    <property type="entry name" value="S_TKc"/>
    <property type="match status" value="1"/>
</dbReference>
<keyword evidence="1" id="KW-0808">Transferase</keyword>
<dbReference type="InterPro" id="IPR001245">
    <property type="entry name" value="Ser-Thr/Tyr_kinase_cat_dom"/>
</dbReference>
<feature type="domain" description="Protein kinase" evidence="5">
    <location>
        <begin position="80"/>
        <end position="352"/>
    </location>
</feature>
<dbReference type="InterPro" id="IPR011009">
    <property type="entry name" value="Kinase-like_dom_sf"/>
</dbReference>
<dbReference type="Gene3D" id="1.10.510.10">
    <property type="entry name" value="Transferase(Phosphotransferase) domain 1"/>
    <property type="match status" value="1"/>
</dbReference>
<dbReference type="InterPro" id="IPR008271">
    <property type="entry name" value="Ser/Thr_kinase_AS"/>
</dbReference>
<dbReference type="Pfam" id="PF07714">
    <property type="entry name" value="PK_Tyr_Ser-Thr"/>
    <property type="match status" value="1"/>
</dbReference>
<evidence type="ECO:0000256" key="2">
    <source>
        <dbReference type="ARBA" id="ARBA00022741"/>
    </source>
</evidence>
<dbReference type="PROSITE" id="PS50011">
    <property type="entry name" value="PROTEIN_KINASE_DOM"/>
    <property type="match status" value="1"/>
</dbReference>
<accession>A0AAD6ZFI4</accession>
<dbReference type="PANTHER" id="PTHR44329:SF288">
    <property type="entry name" value="MITOGEN-ACTIVATED PROTEIN KINASE KINASE KINASE 20"/>
    <property type="match status" value="1"/>
</dbReference>
<dbReference type="AlphaFoldDB" id="A0AAD6ZFI4"/>
<keyword evidence="3 6" id="KW-0418">Kinase</keyword>
<dbReference type="GO" id="GO:0005524">
    <property type="term" value="F:ATP binding"/>
    <property type="evidence" value="ECO:0007669"/>
    <property type="project" value="UniProtKB-KW"/>
</dbReference>
<sequence>MKRDLSVVVARLVLLLRRPESYKKFLRFRGMDAQRLLNLLQDLLDLDCFSVIKTLLFKALLRLSRASELHPRCFALSELQRVGKQVAGGGFGDIWKGSVREQIVCVKMMRIFGDSDVKAVAKEFGREAVIWRQLCHPNVLPFFGVYYVDDRLCLISPWMENGHLMNFVTTQKPSNAERLSLASAYILDVSLGLQYLHEQKIVHGDLKGPNILVTPSHRACLADFGLSAIAETMTARFTHSTATISGGTARYLAPELFQVENSVRTHYGSDVYALACVCYEVLTGNAPFYELRSDMAVMMKVLHGYRPSRPMACSGTPGFDGLWELMENCWDQNAQTRLTASEIVKRLAGPSIAA</sequence>
<evidence type="ECO:0000259" key="5">
    <source>
        <dbReference type="PROSITE" id="PS50011"/>
    </source>
</evidence>
<dbReference type="SUPFAM" id="SSF56112">
    <property type="entry name" value="Protein kinase-like (PK-like)"/>
    <property type="match status" value="1"/>
</dbReference>
<gene>
    <name evidence="6" type="ORF">DFH08DRAFT_714066</name>
</gene>
<proteinExistence type="predicted"/>
<name>A0AAD6ZFI4_9AGAR</name>
<comment type="caution">
    <text evidence="6">The sequence shown here is derived from an EMBL/GenBank/DDBJ whole genome shotgun (WGS) entry which is preliminary data.</text>
</comment>
<keyword evidence="7" id="KW-1185">Reference proteome</keyword>
<dbReference type="Proteomes" id="UP001218218">
    <property type="component" value="Unassembled WGS sequence"/>
</dbReference>
<evidence type="ECO:0000256" key="1">
    <source>
        <dbReference type="ARBA" id="ARBA00022679"/>
    </source>
</evidence>
<evidence type="ECO:0000313" key="6">
    <source>
        <dbReference type="EMBL" id="KAJ7319008.1"/>
    </source>
</evidence>
<protein>
    <submittedName>
        <fullName evidence="6">Kinase-like domain-containing protein</fullName>
    </submittedName>
</protein>